<feature type="transmembrane region" description="Helical" evidence="1">
    <location>
        <begin position="83"/>
        <end position="105"/>
    </location>
</feature>
<dbReference type="Gene3D" id="1.20.120.1220">
    <property type="match status" value="1"/>
</dbReference>
<organism evidence="3 4">
    <name type="scientific">Corynebacterium poyangense</name>
    <dbReference type="NCBI Taxonomy" id="2684405"/>
    <lineage>
        <taxon>Bacteria</taxon>
        <taxon>Bacillati</taxon>
        <taxon>Actinomycetota</taxon>
        <taxon>Actinomycetes</taxon>
        <taxon>Mycobacteriales</taxon>
        <taxon>Corynebacteriaceae</taxon>
        <taxon>Corynebacterium</taxon>
    </lineage>
</organism>
<evidence type="ECO:0000259" key="2">
    <source>
        <dbReference type="Pfam" id="PF01478"/>
    </source>
</evidence>
<dbReference type="Proteomes" id="UP000516320">
    <property type="component" value="Chromosome"/>
</dbReference>
<dbReference type="RefSeq" id="WP_187973623.1">
    <property type="nucleotide sequence ID" value="NZ_CP046884.1"/>
</dbReference>
<feature type="transmembrane region" description="Helical" evidence="1">
    <location>
        <begin position="54"/>
        <end position="71"/>
    </location>
</feature>
<gene>
    <name evidence="3" type="ORF">GP475_06385</name>
</gene>
<feature type="transmembrane region" description="Helical" evidence="1">
    <location>
        <begin position="30"/>
        <end position="48"/>
    </location>
</feature>
<reference evidence="3 4" key="1">
    <citation type="submission" date="2019-12" db="EMBL/GenBank/DDBJ databases">
        <title>Corynebacterium sp. nov., isolated from feces of the Anser Albifrons in China.</title>
        <authorList>
            <person name="Liu Q."/>
        </authorList>
    </citation>
    <scope>NUCLEOTIDE SEQUENCE [LARGE SCALE GENOMIC DNA]</scope>
    <source>
        <strain evidence="3 4">4H37-19</strain>
    </source>
</reference>
<proteinExistence type="predicted"/>
<dbReference type="Pfam" id="PF01478">
    <property type="entry name" value="Peptidase_A24"/>
    <property type="match status" value="1"/>
</dbReference>
<keyword evidence="1" id="KW-0472">Membrane</keyword>
<dbReference type="GO" id="GO:0004190">
    <property type="term" value="F:aspartic-type endopeptidase activity"/>
    <property type="evidence" value="ECO:0007669"/>
    <property type="project" value="InterPro"/>
</dbReference>
<keyword evidence="1" id="KW-0812">Transmembrane</keyword>
<feature type="transmembrane region" description="Helical" evidence="1">
    <location>
        <begin position="6"/>
        <end position="23"/>
    </location>
</feature>
<dbReference type="InterPro" id="IPR000045">
    <property type="entry name" value="Prepilin_IV_endopep_pep"/>
</dbReference>
<keyword evidence="1" id="KW-1133">Transmembrane helix</keyword>
<keyword evidence="4" id="KW-1185">Reference proteome</keyword>
<accession>A0A7H0SP31</accession>
<evidence type="ECO:0000313" key="4">
    <source>
        <dbReference type="Proteomes" id="UP000516320"/>
    </source>
</evidence>
<feature type="transmembrane region" description="Helical" evidence="1">
    <location>
        <begin position="125"/>
        <end position="144"/>
    </location>
</feature>
<dbReference type="EMBL" id="CP046884">
    <property type="protein sequence ID" value="QNQ90306.1"/>
    <property type="molecule type" value="Genomic_DNA"/>
</dbReference>
<name>A0A7H0SP31_9CORY</name>
<evidence type="ECO:0000313" key="3">
    <source>
        <dbReference type="EMBL" id="QNQ90306.1"/>
    </source>
</evidence>
<dbReference type="AlphaFoldDB" id="A0A7H0SP31"/>
<sequence>MNVVLGVVAGVGVLLWGWRLIWWDLKCQRLPNHLTVPAAAIMTLGVIFSHHPHWIIGGLVWSGVYFLGVVWSRGGLGGGDVKLAFSLGIIASMGGVLGVILAMLFSNAISVFSLIKQHRRAQPHGPAMIAGTILGLVIGGTITTW</sequence>
<dbReference type="KEGG" id="cpoy:GP475_06385"/>
<protein>
    <submittedName>
        <fullName evidence="3">Prepilin peptidase</fullName>
    </submittedName>
</protein>
<feature type="domain" description="Prepilin type IV endopeptidase peptidase" evidence="2">
    <location>
        <begin position="14"/>
        <end position="108"/>
    </location>
</feature>
<evidence type="ECO:0000256" key="1">
    <source>
        <dbReference type="SAM" id="Phobius"/>
    </source>
</evidence>
<dbReference type="GO" id="GO:0016020">
    <property type="term" value="C:membrane"/>
    <property type="evidence" value="ECO:0007669"/>
    <property type="project" value="InterPro"/>
</dbReference>